<evidence type="ECO:0000313" key="2">
    <source>
        <dbReference type="EMBL" id="AHB80416.1"/>
    </source>
</evidence>
<dbReference type="Proteomes" id="UP000018808">
    <property type="component" value="Segment"/>
</dbReference>
<dbReference type="OrthoDB" id="18616at10239"/>
<accession>V5UR03</accession>
<name>V5UR03_9CAUD</name>
<reference evidence="2 3" key="1">
    <citation type="journal article" date="2014" name="Nature">
        <title>Viral tagging reveals discrete populations in Synechococcus viral genome sequence space.</title>
        <authorList>
            <person name="Deng L."/>
            <person name="Ignacio Espinoza J.C."/>
            <person name="Gregory A.C."/>
            <person name="Poulos B.T."/>
            <person name="Weitz J.S."/>
            <person name="Hugenholtz P."/>
            <person name="Sullivan M.B."/>
        </authorList>
    </citation>
    <scope>NUCLEOTIDE SEQUENCE [LARGE SCALE GENOMIC DNA]</scope>
</reference>
<dbReference type="GeneID" id="18504578"/>
<organism evidence="2 3">
    <name type="scientific">Synechococcus phage ACG-2014h</name>
    <dbReference type="NCBI Taxonomy" id="1340810"/>
    <lineage>
        <taxon>Viruses</taxon>
        <taxon>Duplodnaviria</taxon>
        <taxon>Heunggongvirae</taxon>
        <taxon>Uroviricota</taxon>
        <taxon>Caudoviricetes</taxon>
        <taxon>Pantevenvirales</taxon>
        <taxon>Kyanoviridae</taxon>
        <taxon>Sedonavirus</taxon>
        <taxon>Sedonavirus tusconh</taxon>
    </lineage>
</organism>
<dbReference type="EMBL" id="KF156338">
    <property type="protein sequence ID" value="AHB80416.1"/>
    <property type="molecule type" value="Genomic_DNA"/>
</dbReference>
<dbReference type="KEGG" id="vg:18504578"/>
<evidence type="ECO:0000313" key="3">
    <source>
        <dbReference type="Proteomes" id="UP000018808"/>
    </source>
</evidence>
<gene>
    <name evidence="2" type="ORF">S-MbCM7_002</name>
</gene>
<protein>
    <submittedName>
        <fullName evidence="2">Baseplate tail tube cap</fullName>
    </submittedName>
</protein>
<proteinExistence type="predicted"/>
<keyword evidence="3" id="KW-1185">Reference proteome</keyword>
<evidence type="ECO:0000256" key="1">
    <source>
        <dbReference type="SAM" id="MobiDB-lite"/>
    </source>
</evidence>
<sequence length="425" mass="45369">MADAAVNIKKIGFLNFPLRSIAGEDVYGKIGTDGQGNYYEWNPGMEDGDNPEWQIITDDDDIERIKSGGLKSSTSPNAPVVTITDPEETSPSNNTALLTPALAAAGPGSLRYPSNVSVKGDSHYVLFNFKKYKAPFSKEAQSNAGANATPLTGYNANTNNLEPSGLAQVLLYMPEGVAASYKANWDGKAFGNIAAGVMRAGGQAMKNDYAQAIAKIASTSKSALDKAPEMLASQAISKLTKKLTGDSIGIQDVFSSIGGSILNPNVELIFGGQELRTLQLTFKMVPYNKTEAIAVHKIVEVFKKAMLPTLNQADTGDFWGALQGQSPSPGAYNNAASSKGTRPENIYGTGFIGVPNLVQISFMRGGTENKRVTKYKVCSITDFDVNYSPDGVYAVGPDGYPVATEIRVNFMETKLVYKEDVASGF</sequence>
<feature type="region of interest" description="Disordered" evidence="1">
    <location>
        <begin position="67"/>
        <end position="92"/>
    </location>
</feature>
<dbReference type="RefSeq" id="YP_009008136.1">
    <property type="nucleotide sequence ID" value="NC_023587.1"/>
</dbReference>